<evidence type="ECO:0000313" key="11">
    <source>
        <dbReference type="Proteomes" id="UP000594468"/>
    </source>
</evidence>
<dbReference type="RefSeq" id="WP_195169538.1">
    <property type="nucleotide sequence ID" value="NZ_CP062983.1"/>
</dbReference>
<dbReference type="AlphaFoldDB" id="A0A7S8ICE7"/>
<gene>
    <name evidence="10" type="ORF">G4Y79_17455</name>
</gene>
<dbReference type="Pfam" id="PF02687">
    <property type="entry name" value="FtsX"/>
    <property type="match status" value="1"/>
</dbReference>
<evidence type="ECO:0000256" key="7">
    <source>
        <dbReference type="SAM" id="Phobius"/>
    </source>
</evidence>
<protein>
    <submittedName>
        <fullName evidence="10">ABC transporter permease</fullName>
    </submittedName>
</protein>
<keyword evidence="11" id="KW-1185">Reference proteome</keyword>
<proteinExistence type="inferred from homology"/>
<organism evidence="10 11">
    <name type="scientific">Phototrophicus methaneseepsis</name>
    <dbReference type="NCBI Taxonomy" id="2710758"/>
    <lineage>
        <taxon>Bacteria</taxon>
        <taxon>Bacillati</taxon>
        <taxon>Chloroflexota</taxon>
        <taxon>Candidatus Thermofontia</taxon>
        <taxon>Phototrophicales</taxon>
        <taxon>Phototrophicaceae</taxon>
        <taxon>Phototrophicus</taxon>
    </lineage>
</organism>
<comment type="similarity">
    <text evidence="6">Belongs to the ABC-4 integral membrane protein family.</text>
</comment>
<comment type="subcellular location">
    <subcellularLocation>
        <location evidence="1">Cell membrane</location>
        <topology evidence="1">Multi-pass membrane protein</topology>
    </subcellularLocation>
</comment>
<dbReference type="GO" id="GO:0005886">
    <property type="term" value="C:plasma membrane"/>
    <property type="evidence" value="ECO:0007669"/>
    <property type="project" value="UniProtKB-SubCell"/>
</dbReference>
<feature type="domain" description="ABC3 transporter permease C-terminal" evidence="8">
    <location>
        <begin position="290"/>
        <end position="404"/>
    </location>
</feature>
<evidence type="ECO:0000256" key="6">
    <source>
        <dbReference type="ARBA" id="ARBA00038076"/>
    </source>
</evidence>
<feature type="transmembrane region" description="Helical" evidence="7">
    <location>
        <begin position="331"/>
        <end position="356"/>
    </location>
</feature>
<feature type="transmembrane region" description="Helical" evidence="7">
    <location>
        <begin position="376"/>
        <end position="394"/>
    </location>
</feature>
<feature type="transmembrane region" description="Helical" evidence="7">
    <location>
        <begin position="283"/>
        <end position="310"/>
    </location>
</feature>
<dbReference type="InterPro" id="IPR003838">
    <property type="entry name" value="ABC3_permease_C"/>
</dbReference>
<reference evidence="10 11" key="1">
    <citation type="submission" date="2020-02" db="EMBL/GenBank/DDBJ databases">
        <authorList>
            <person name="Zheng R.K."/>
            <person name="Sun C.M."/>
        </authorList>
    </citation>
    <scope>NUCLEOTIDE SEQUENCE [LARGE SCALE GENOMIC DNA]</scope>
    <source>
        <strain evidence="11">rifampicinis</strain>
    </source>
</reference>
<dbReference type="InterPro" id="IPR025857">
    <property type="entry name" value="MacB_PCD"/>
</dbReference>
<dbReference type="InterPro" id="IPR050250">
    <property type="entry name" value="Macrolide_Exporter_MacB"/>
</dbReference>
<evidence type="ECO:0000256" key="4">
    <source>
        <dbReference type="ARBA" id="ARBA00022989"/>
    </source>
</evidence>
<sequence length="411" mass="44044">MNLGEIFRIAIDSLLINRMRSALTTLGIIIGVGAVIGLVSLGRGVEAFIASEFETLGSNILEVSSSQPDSPTRSRIDPLTTTEANDLSNPFTVPDVVQIAATYESAGIITAGSERTQASITGVTANYDLVRSWPVALGAFISRDDVEDTQRVAVIGLDIVEELFGARDANPIGQTIQLNSRSFTIIGVMSERGGSFGVSEDQVVLVPITTAQTRLDNARARDGGYILSRMYIMVRDEDSVETARLDIQRYLNEAHGIIFDDEQDYTISAASDILSIVGQISSLLTIFLVMIASISLLVGGIGVMNIMLVSVTERTREIGLRKAVGARAADILTQFLIESIILSVIGGLLGIILGWIVSLLVTQLVAELTVTVSLDAVVLATGISTLVGVFFGYYPARRAANMKPIDALRFE</sequence>
<evidence type="ECO:0000259" key="9">
    <source>
        <dbReference type="Pfam" id="PF12704"/>
    </source>
</evidence>
<evidence type="ECO:0000256" key="2">
    <source>
        <dbReference type="ARBA" id="ARBA00022475"/>
    </source>
</evidence>
<keyword evidence="3 7" id="KW-0812">Transmembrane</keyword>
<feature type="transmembrane region" description="Helical" evidence="7">
    <location>
        <begin position="21"/>
        <end position="41"/>
    </location>
</feature>
<evidence type="ECO:0000256" key="3">
    <source>
        <dbReference type="ARBA" id="ARBA00022692"/>
    </source>
</evidence>
<dbReference type="Proteomes" id="UP000594468">
    <property type="component" value="Chromosome"/>
</dbReference>
<dbReference type="EMBL" id="CP062983">
    <property type="protein sequence ID" value="QPC81465.1"/>
    <property type="molecule type" value="Genomic_DNA"/>
</dbReference>
<dbReference type="Pfam" id="PF12704">
    <property type="entry name" value="MacB_PCD"/>
    <property type="match status" value="1"/>
</dbReference>
<name>A0A7S8ICE7_9CHLR</name>
<keyword evidence="2" id="KW-1003">Cell membrane</keyword>
<dbReference type="KEGG" id="pmet:G4Y79_17455"/>
<evidence type="ECO:0000259" key="8">
    <source>
        <dbReference type="Pfam" id="PF02687"/>
    </source>
</evidence>
<dbReference type="PANTHER" id="PTHR30572:SF4">
    <property type="entry name" value="ABC TRANSPORTER PERMEASE YTRF"/>
    <property type="match status" value="1"/>
</dbReference>
<dbReference type="PANTHER" id="PTHR30572">
    <property type="entry name" value="MEMBRANE COMPONENT OF TRANSPORTER-RELATED"/>
    <property type="match status" value="1"/>
</dbReference>
<evidence type="ECO:0000256" key="1">
    <source>
        <dbReference type="ARBA" id="ARBA00004651"/>
    </source>
</evidence>
<accession>A0A7S8ICE7</accession>
<dbReference type="GO" id="GO:0022857">
    <property type="term" value="F:transmembrane transporter activity"/>
    <property type="evidence" value="ECO:0007669"/>
    <property type="project" value="TreeGrafter"/>
</dbReference>
<feature type="domain" description="MacB-like periplasmic core" evidence="9">
    <location>
        <begin position="21"/>
        <end position="249"/>
    </location>
</feature>
<keyword evidence="5 7" id="KW-0472">Membrane</keyword>
<evidence type="ECO:0000256" key="5">
    <source>
        <dbReference type="ARBA" id="ARBA00023136"/>
    </source>
</evidence>
<keyword evidence="4 7" id="KW-1133">Transmembrane helix</keyword>
<evidence type="ECO:0000313" key="10">
    <source>
        <dbReference type="EMBL" id="QPC81465.1"/>
    </source>
</evidence>